<dbReference type="Gene3D" id="3.50.50.60">
    <property type="entry name" value="FAD/NAD(P)-binding domain"/>
    <property type="match status" value="2"/>
</dbReference>
<dbReference type="PRINTS" id="PR00368">
    <property type="entry name" value="FADPNR"/>
</dbReference>
<feature type="domain" description="FAD/NAD(P)-binding" evidence="4">
    <location>
        <begin position="18"/>
        <end position="300"/>
    </location>
</feature>
<keyword evidence="1" id="KW-0285">Flavoprotein</keyword>
<dbReference type="SUPFAM" id="SSF51905">
    <property type="entry name" value="FAD/NAD(P)-binding domain"/>
    <property type="match status" value="1"/>
</dbReference>
<comment type="caution">
    <text evidence="5">The sequence shown here is derived from an EMBL/GenBank/DDBJ whole genome shotgun (WGS) entry which is preliminary data.</text>
</comment>
<gene>
    <name evidence="5" type="ORF">LX83_007268</name>
</gene>
<evidence type="ECO:0000313" key="6">
    <source>
        <dbReference type="Proteomes" id="UP001206128"/>
    </source>
</evidence>
<dbReference type="EMBL" id="JAMTCK010000032">
    <property type="protein sequence ID" value="MCP2170377.1"/>
    <property type="molecule type" value="Genomic_DNA"/>
</dbReference>
<name>A0AAE3KKP4_9PSEU</name>
<evidence type="ECO:0000256" key="2">
    <source>
        <dbReference type="ARBA" id="ARBA00023002"/>
    </source>
</evidence>
<dbReference type="InterPro" id="IPR036188">
    <property type="entry name" value="FAD/NAD-bd_sf"/>
</dbReference>
<dbReference type="PANTHER" id="PTHR48105">
    <property type="entry name" value="THIOREDOXIN REDUCTASE 1-RELATED-RELATED"/>
    <property type="match status" value="1"/>
</dbReference>
<dbReference type="InterPro" id="IPR050097">
    <property type="entry name" value="Ferredoxin-NADP_redctase_2"/>
</dbReference>
<dbReference type="InterPro" id="IPR023753">
    <property type="entry name" value="FAD/NAD-binding_dom"/>
</dbReference>
<protein>
    <submittedName>
        <fullName evidence="5">Thioredoxin reductase</fullName>
    </submittedName>
</protein>
<dbReference type="Proteomes" id="UP001206128">
    <property type="component" value="Unassembled WGS sequence"/>
</dbReference>
<keyword evidence="6" id="KW-1185">Reference proteome</keyword>
<dbReference type="PRINTS" id="PR00469">
    <property type="entry name" value="PNDRDTASEII"/>
</dbReference>
<keyword evidence="2" id="KW-0560">Oxidoreductase</keyword>
<proteinExistence type="predicted"/>
<comment type="catalytic activity">
    <reaction evidence="3">
        <text>[thioredoxin]-dithiol + NADP(+) = [thioredoxin]-disulfide + NADPH + H(+)</text>
        <dbReference type="Rhea" id="RHEA:20345"/>
        <dbReference type="Rhea" id="RHEA-COMP:10698"/>
        <dbReference type="Rhea" id="RHEA-COMP:10700"/>
        <dbReference type="ChEBI" id="CHEBI:15378"/>
        <dbReference type="ChEBI" id="CHEBI:29950"/>
        <dbReference type="ChEBI" id="CHEBI:50058"/>
        <dbReference type="ChEBI" id="CHEBI:57783"/>
        <dbReference type="ChEBI" id="CHEBI:58349"/>
        <dbReference type="EC" id="1.8.1.9"/>
    </reaction>
</comment>
<accession>A0AAE3KKP4</accession>
<organism evidence="5 6">
    <name type="scientific">Goodfellowiella coeruleoviolacea</name>
    <dbReference type="NCBI Taxonomy" id="334858"/>
    <lineage>
        <taxon>Bacteria</taxon>
        <taxon>Bacillati</taxon>
        <taxon>Actinomycetota</taxon>
        <taxon>Actinomycetes</taxon>
        <taxon>Pseudonocardiales</taxon>
        <taxon>Pseudonocardiaceae</taxon>
        <taxon>Goodfellowiella</taxon>
    </lineage>
</organism>
<evidence type="ECO:0000256" key="1">
    <source>
        <dbReference type="ARBA" id="ARBA00022630"/>
    </source>
</evidence>
<evidence type="ECO:0000259" key="4">
    <source>
        <dbReference type="Pfam" id="PF07992"/>
    </source>
</evidence>
<dbReference type="GO" id="GO:0004791">
    <property type="term" value="F:thioredoxin-disulfide reductase (NADPH) activity"/>
    <property type="evidence" value="ECO:0007669"/>
    <property type="project" value="UniProtKB-EC"/>
</dbReference>
<dbReference type="Pfam" id="PF07992">
    <property type="entry name" value="Pyr_redox_2"/>
    <property type="match status" value="1"/>
</dbReference>
<evidence type="ECO:0000256" key="3">
    <source>
        <dbReference type="ARBA" id="ARBA00048132"/>
    </source>
</evidence>
<reference evidence="5" key="1">
    <citation type="submission" date="2022-06" db="EMBL/GenBank/DDBJ databases">
        <title>Genomic Encyclopedia of Archaeal and Bacterial Type Strains, Phase II (KMG-II): from individual species to whole genera.</title>
        <authorList>
            <person name="Goeker M."/>
        </authorList>
    </citation>
    <scope>NUCLEOTIDE SEQUENCE</scope>
    <source>
        <strain evidence="5">DSM 43935</strain>
    </source>
</reference>
<evidence type="ECO:0000313" key="5">
    <source>
        <dbReference type="EMBL" id="MCP2170377.1"/>
    </source>
</evidence>
<dbReference type="AlphaFoldDB" id="A0AAE3KKP4"/>
<sequence length="333" mass="34195">MDTTSQTRGGSAEAQPWDAVVIGGGAAGLSAGIVLTRAQFATLVVDGGQPRNGPADHMHGYLTRDGMAPSEFVATGRDELSRYGGTLLPGSVVAARRAPDGTFELRLADDRAVRARSVLVATGLTDELPDIPGLAERWATEVHHCPHCHGYEVRGRAIAVIGGAVGAVAKHLAALLRRYSSSVTFCVNGTEVSATERDRLTAYGVRLVDAHVTRVATSTGNPGGPPVAIELDNGGTVRCDVIFVAPRPVPHDAVLSALGAGRDPVTGLVAVDPHGATDVPGVWAAGNVVQPRAQVIAAAAAGVSAAINMTGWLLDQEMSAAVPGGQPRRGGVR</sequence>
<dbReference type="RefSeq" id="WP_253780632.1">
    <property type="nucleotide sequence ID" value="NZ_JAMTCK010000032.1"/>
</dbReference>